<proteinExistence type="predicted"/>
<protein>
    <recommendedName>
        <fullName evidence="3">Peptidase C39-like domain-containing protein</fullName>
    </recommendedName>
</protein>
<accession>A0A9D1TW59</accession>
<name>A0A9D1TW59_9FIRM</name>
<gene>
    <name evidence="1" type="ORF">H9890_00165</name>
</gene>
<evidence type="ECO:0008006" key="3">
    <source>
        <dbReference type="Google" id="ProtNLM"/>
    </source>
</evidence>
<reference evidence="1" key="1">
    <citation type="journal article" date="2021" name="PeerJ">
        <title>Extensive microbial diversity within the chicken gut microbiome revealed by metagenomics and culture.</title>
        <authorList>
            <person name="Gilroy R."/>
            <person name="Ravi A."/>
            <person name="Getino M."/>
            <person name="Pursley I."/>
            <person name="Horton D.L."/>
            <person name="Alikhan N.F."/>
            <person name="Baker D."/>
            <person name="Gharbi K."/>
            <person name="Hall N."/>
            <person name="Watson M."/>
            <person name="Adriaenssens E.M."/>
            <person name="Foster-Nyarko E."/>
            <person name="Jarju S."/>
            <person name="Secka A."/>
            <person name="Antonio M."/>
            <person name="Oren A."/>
            <person name="Chaudhuri R.R."/>
            <person name="La Ragione R."/>
            <person name="Hildebrand F."/>
            <person name="Pallen M.J."/>
        </authorList>
    </citation>
    <scope>NUCLEOTIDE SEQUENCE</scope>
    <source>
        <strain evidence="1">ChiHcolR34-3080</strain>
    </source>
</reference>
<dbReference type="EMBL" id="DXHQ01000003">
    <property type="protein sequence ID" value="HIW07804.1"/>
    <property type="molecule type" value="Genomic_DNA"/>
</dbReference>
<evidence type="ECO:0000313" key="2">
    <source>
        <dbReference type="Proteomes" id="UP000823933"/>
    </source>
</evidence>
<reference evidence="1" key="2">
    <citation type="submission" date="2021-04" db="EMBL/GenBank/DDBJ databases">
        <authorList>
            <person name="Gilroy R."/>
        </authorList>
    </citation>
    <scope>NUCLEOTIDE SEQUENCE</scope>
    <source>
        <strain evidence="1">ChiHcolR34-3080</strain>
    </source>
</reference>
<comment type="caution">
    <text evidence="1">The sequence shown here is derived from an EMBL/GenBank/DDBJ whole genome shotgun (WGS) entry which is preliminary data.</text>
</comment>
<dbReference type="AlphaFoldDB" id="A0A9D1TW59"/>
<sequence>MHTAARLRRALPALLLTLVLLLSALPRASASSLENLYGIQLLSFDQGQILSIGNQAPGKCSLYALRYARTILDGAENSGAGMWSNGAVWSAGGYSGFAGSLSECLDKLYSELNAGRPVIVHLQNTAVSGVSKHPNRTSTEEYHLTSAGWDVVNYPHISTSSTYGHWVCVVGYDAAADPEALSESDFFALDPARVSADGTLALTRLLAGTLWTDNSPLKVAG</sequence>
<dbReference type="Proteomes" id="UP000823933">
    <property type="component" value="Unassembled WGS sequence"/>
</dbReference>
<evidence type="ECO:0000313" key="1">
    <source>
        <dbReference type="EMBL" id="HIW07804.1"/>
    </source>
</evidence>
<organism evidence="1 2">
    <name type="scientific">Candidatus Faecalibacterium intestinigallinarum</name>
    <dbReference type="NCBI Taxonomy" id="2838581"/>
    <lineage>
        <taxon>Bacteria</taxon>
        <taxon>Bacillati</taxon>
        <taxon>Bacillota</taxon>
        <taxon>Clostridia</taxon>
        <taxon>Eubacteriales</taxon>
        <taxon>Oscillospiraceae</taxon>
        <taxon>Faecalibacterium</taxon>
    </lineage>
</organism>